<dbReference type="GeneID" id="18818695"/>
<gene>
    <name evidence="1" type="ORF">SERLADRAFT_464158</name>
</gene>
<proteinExistence type="predicted"/>
<dbReference type="EMBL" id="GL945432">
    <property type="protein sequence ID" value="EGO26763.1"/>
    <property type="molecule type" value="Genomic_DNA"/>
</dbReference>
<dbReference type="RefSeq" id="XP_007316936.1">
    <property type="nucleotide sequence ID" value="XM_007316874.1"/>
</dbReference>
<dbReference type="HOGENOM" id="CLU_2185548_0_0_1"/>
<dbReference type="Proteomes" id="UP000008064">
    <property type="component" value="Unassembled WGS sequence"/>
</dbReference>
<sequence>MRSSVHLNAWEPCYHEYMNHEVAAIMVLTIIKCLAAPPYQGTIIARPPGRQTACIIVCVSRGVDDYHDVVVLQLQIRYQRRQRTASESMRHRWHELEITSANVPSYRLA</sequence>
<accession>F8NRH0</accession>
<dbReference type="AlphaFoldDB" id="F8NRH0"/>
<name>F8NRH0_SERL9</name>
<organism>
    <name type="scientific">Serpula lacrymans var. lacrymans (strain S7.9)</name>
    <name type="common">Dry rot fungus</name>
    <dbReference type="NCBI Taxonomy" id="578457"/>
    <lineage>
        <taxon>Eukaryota</taxon>
        <taxon>Fungi</taxon>
        <taxon>Dikarya</taxon>
        <taxon>Basidiomycota</taxon>
        <taxon>Agaricomycotina</taxon>
        <taxon>Agaricomycetes</taxon>
        <taxon>Agaricomycetidae</taxon>
        <taxon>Boletales</taxon>
        <taxon>Coniophorineae</taxon>
        <taxon>Serpulaceae</taxon>
        <taxon>Serpula</taxon>
    </lineage>
</organism>
<evidence type="ECO:0000313" key="1">
    <source>
        <dbReference type="EMBL" id="EGO26763.1"/>
    </source>
</evidence>
<reference evidence="1" key="1">
    <citation type="submission" date="2011-04" db="EMBL/GenBank/DDBJ databases">
        <title>Evolution of plant cell wall degrading machinery underlies the functional diversity of forest fungi.</title>
        <authorList>
            <consortium name="US DOE Joint Genome Institute (JGI-PGF)"/>
            <person name="Eastwood D.C."/>
            <person name="Floudas D."/>
            <person name="Binder M."/>
            <person name="Majcherczyk A."/>
            <person name="Schneider P."/>
            <person name="Aerts A."/>
            <person name="Asiegbu F.O."/>
            <person name="Baker S.E."/>
            <person name="Barry K."/>
            <person name="Bendiksby M."/>
            <person name="Blumentritt M."/>
            <person name="Coutinho P.M."/>
            <person name="Cullen D."/>
            <person name="Cullen D."/>
            <person name="Gathman A."/>
            <person name="Goodell B."/>
            <person name="Henrissat B."/>
            <person name="Ihrmark K."/>
            <person name="Kauserud H."/>
            <person name="Kohler A."/>
            <person name="LaButti K."/>
            <person name="Lapidus A."/>
            <person name="Lavin J.L."/>
            <person name="Lee Y.-H."/>
            <person name="Lindquist E."/>
            <person name="Lilly W."/>
            <person name="Lucas S."/>
            <person name="Morin E."/>
            <person name="Murat C."/>
            <person name="Oguiza J.A."/>
            <person name="Park J."/>
            <person name="Pisabarro A.G."/>
            <person name="Riley R."/>
            <person name="Rosling A."/>
            <person name="Salamov A."/>
            <person name="Schmidt O."/>
            <person name="Schmutz J."/>
            <person name="Skrede I."/>
            <person name="Stenlid J."/>
            <person name="Wiebenga A."/>
            <person name="Xie X."/>
            <person name="Kues U."/>
            <person name="Hibbett D.S."/>
            <person name="Hoffmeister D."/>
            <person name="Hogberg N."/>
            <person name="Martin F."/>
            <person name="Grigoriev I.V."/>
            <person name="Watkinson S.C."/>
        </authorList>
    </citation>
    <scope>NUCLEOTIDE SEQUENCE</scope>
    <source>
        <strain evidence="1">S7.9</strain>
    </source>
</reference>
<protein>
    <submittedName>
        <fullName evidence="1">Uncharacterized protein</fullName>
    </submittedName>
</protein>
<dbReference type="KEGG" id="sla:SERLADRAFT_464158"/>